<evidence type="ECO:0000313" key="6">
    <source>
        <dbReference type="Proteomes" id="UP000004848"/>
    </source>
</evidence>
<proteinExistence type="inferred from homology"/>
<evidence type="ECO:0000256" key="1">
    <source>
        <dbReference type="ARBA" id="ARBA00009381"/>
    </source>
</evidence>
<comment type="similarity">
    <text evidence="1">Belongs to the gamma-glutamyltransferase family.</text>
</comment>
<dbReference type="EMBL" id="AAUW01000022">
    <property type="protein sequence ID" value="EAV41286.1"/>
    <property type="molecule type" value="Genomic_DNA"/>
</dbReference>
<dbReference type="PANTHER" id="PTHR43199:SF1">
    <property type="entry name" value="GLUTATHIONE HYDROLASE PROENZYME"/>
    <property type="match status" value="1"/>
</dbReference>
<reference evidence="5 6" key="1">
    <citation type="submission" date="2006-05" db="EMBL/GenBank/DDBJ databases">
        <authorList>
            <person name="King G."/>
            <person name="Ferriera S."/>
            <person name="Johnson J."/>
            <person name="Kravitz S."/>
            <person name="Beeson K."/>
            <person name="Sutton G."/>
            <person name="Rogers Y.-H."/>
            <person name="Friedman R."/>
            <person name="Frazier M."/>
            <person name="Venter J.C."/>
        </authorList>
    </citation>
    <scope>NUCLEOTIDE SEQUENCE [LARGE SCALE GENOMIC DNA]</scope>
    <source>
        <strain evidence="6">ATCC 25650 / DSM 13394 / JCM 20685 / NBRC 16684 / NCIMB 2208 / IAM 12614 / B1</strain>
    </source>
</reference>
<keyword evidence="2" id="KW-0808">Transferase</keyword>
<name>A0P1A1_ROSAI</name>
<evidence type="ECO:0000256" key="3">
    <source>
        <dbReference type="ARBA" id="ARBA00022801"/>
    </source>
</evidence>
<dbReference type="Gene3D" id="3.60.20.40">
    <property type="match status" value="1"/>
</dbReference>
<dbReference type="AlphaFoldDB" id="A0P1A1"/>
<protein>
    <recommendedName>
        <fullName evidence="7">Gamma-glutamyltransferase</fullName>
    </recommendedName>
</protein>
<keyword evidence="3" id="KW-0378">Hydrolase</keyword>
<dbReference type="Pfam" id="PF01019">
    <property type="entry name" value="G_glu_transpept"/>
    <property type="match status" value="1"/>
</dbReference>
<accession>A0P1A1</accession>
<dbReference type="Proteomes" id="UP000004848">
    <property type="component" value="Unassembled WGS sequence"/>
</dbReference>
<dbReference type="SUPFAM" id="SSF56235">
    <property type="entry name" value="N-terminal nucleophile aminohydrolases (Ntn hydrolases)"/>
    <property type="match status" value="1"/>
</dbReference>
<dbReference type="InterPro" id="IPR051792">
    <property type="entry name" value="GGT_bact"/>
</dbReference>
<dbReference type="PRINTS" id="PR01210">
    <property type="entry name" value="GGTRANSPTASE"/>
</dbReference>
<dbReference type="PANTHER" id="PTHR43199">
    <property type="entry name" value="GLUTATHIONE HYDROLASE"/>
    <property type="match status" value="1"/>
</dbReference>
<evidence type="ECO:0000256" key="2">
    <source>
        <dbReference type="ARBA" id="ARBA00022679"/>
    </source>
</evidence>
<evidence type="ECO:0008006" key="7">
    <source>
        <dbReference type="Google" id="ProtNLM"/>
    </source>
</evidence>
<comment type="caution">
    <text evidence="5">The sequence shown here is derived from an EMBL/GenBank/DDBJ whole genome shotgun (WGS) entry which is preliminary data.</text>
</comment>
<organism evidence="5 6">
    <name type="scientific">Roseibium aggregatum (strain ATCC 25650 / DSM 13394 / JCM 20685 / NBRC 16684 / NCIMB 2208 / IAM 12614 / B1)</name>
    <name type="common">Stappia aggregata</name>
    <dbReference type="NCBI Taxonomy" id="384765"/>
    <lineage>
        <taxon>Bacteria</taxon>
        <taxon>Pseudomonadati</taxon>
        <taxon>Pseudomonadota</taxon>
        <taxon>Alphaproteobacteria</taxon>
        <taxon>Hyphomicrobiales</taxon>
        <taxon>Stappiaceae</taxon>
        <taxon>Roseibium</taxon>
    </lineage>
</organism>
<evidence type="ECO:0000256" key="4">
    <source>
        <dbReference type="ARBA" id="ARBA00023145"/>
    </source>
</evidence>
<evidence type="ECO:0000313" key="5">
    <source>
        <dbReference type="EMBL" id="EAV41286.1"/>
    </source>
</evidence>
<dbReference type="InterPro" id="IPR029055">
    <property type="entry name" value="Ntn_hydrolases_N"/>
</dbReference>
<dbReference type="GO" id="GO:0016787">
    <property type="term" value="F:hydrolase activity"/>
    <property type="evidence" value="ECO:0007669"/>
    <property type="project" value="UniProtKB-KW"/>
</dbReference>
<dbReference type="InterPro" id="IPR043137">
    <property type="entry name" value="GGT_ssub_C"/>
</dbReference>
<gene>
    <name evidence="5" type="ORF">SIAM614_29406</name>
</gene>
<keyword evidence="4" id="KW-0865">Zymogen</keyword>
<sequence>MTGEPMSNFSTTQTVRKQVIPTRGGIVAAQHRKAAEVGAAILEAGGDAIDAAVATSFAVGVVEPWMSGPAGGGCMMIWREAEQRAHTLFFGMRSPKGLDPADYPLDGSGRSSDLFPWPSVKEDRNVQGATAIAVPGTVAGMELAHRLFGRVDWKELLAPAGKLAREGLLIDWYASLLIASSTRALSKDPDAARLFLEDGQWPTIAGWTALSEKRLDQSRLAETLEWLAREGARDFYEGDIARAMVSDVRAKGGSLGLDDLAAYKAELREAIAVPYRGGLVHASKGLTAGPNLAECLAMMENAFEPGSTPDGKSYSAMVEALGATYRNRLKFMGDQDAPHAPSCTTHFSVVDRHGNMVAVTQTLLSIFGSRVVSPATGLLMNNGIMWFDPEPGKPNSLAPDKGCLMNVCPTIGEKNGRRFAIGASGGRKILPATLNLASFMMDFGMDLEEAFHQPRVDNSGGTTTVADEDLAPEILTALQEIQPAVTTKRTVYPYAFACPAGVMRENGMNTGCTEIMSPWGDAVAEKDVMN</sequence>
<dbReference type="GO" id="GO:0016740">
    <property type="term" value="F:transferase activity"/>
    <property type="evidence" value="ECO:0007669"/>
    <property type="project" value="UniProtKB-KW"/>
</dbReference>
<dbReference type="eggNOG" id="COG0405">
    <property type="taxonomic scope" value="Bacteria"/>
</dbReference>